<dbReference type="OrthoDB" id="3538741at2"/>
<evidence type="ECO:0000313" key="1">
    <source>
        <dbReference type="EMBL" id="TLP50468.1"/>
    </source>
</evidence>
<proteinExistence type="predicted"/>
<dbReference type="Proteomes" id="UP000309033">
    <property type="component" value="Unassembled WGS sequence"/>
</dbReference>
<dbReference type="AlphaFoldDB" id="A0A5R8YGY3"/>
<sequence length="74" mass="8480">MPTTNEPRISPAVVVRALSARFPGWTIWWGQATTHYWGMFRRPDGLLVHIEARSAQEFVQRAREMDTRASRGPA</sequence>
<gene>
    <name evidence="1" type="ORF">FED44_35015</name>
</gene>
<evidence type="ECO:0000313" key="2">
    <source>
        <dbReference type="Proteomes" id="UP000309033"/>
    </source>
</evidence>
<accession>A0A5R8YGY3</accession>
<reference evidence="1" key="1">
    <citation type="submission" date="2019-05" db="EMBL/GenBank/DDBJ databases">
        <title>Isolation, diversity and antifungal activity of Actinobacteria from wheat.</title>
        <authorList>
            <person name="Yu B."/>
        </authorList>
    </citation>
    <scope>NUCLEOTIDE SEQUENCE [LARGE SCALE GENOMIC DNA]</scope>
    <source>
        <strain evidence="1">NEAU-HEGS1-5</strain>
    </source>
</reference>
<name>A0A5R8YGY3_9ACTN</name>
<dbReference type="EMBL" id="VANP01000027">
    <property type="protein sequence ID" value="TLP50468.1"/>
    <property type="molecule type" value="Genomic_DNA"/>
</dbReference>
<organism evidence="1 2">
    <name type="scientific">Microbispora triticiradicis</name>
    <dbReference type="NCBI Taxonomy" id="2200763"/>
    <lineage>
        <taxon>Bacteria</taxon>
        <taxon>Bacillati</taxon>
        <taxon>Actinomycetota</taxon>
        <taxon>Actinomycetes</taxon>
        <taxon>Streptosporangiales</taxon>
        <taxon>Streptosporangiaceae</taxon>
        <taxon>Microbispora</taxon>
    </lineage>
</organism>
<comment type="caution">
    <text evidence="1">The sequence shown here is derived from an EMBL/GenBank/DDBJ whole genome shotgun (WGS) entry which is preliminary data.</text>
</comment>
<keyword evidence="2" id="KW-1185">Reference proteome</keyword>
<protein>
    <submittedName>
        <fullName evidence="1">Uncharacterized protein</fullName>
    </submittedName>
</protein>